<dbReference type="AlphaFoldDB" id="A0A0D3FB80"/>
<keyword evidence="2" id="KW-1185">Reference proteome</keyword>
<evidence type="ECO:0000313" key="1">
    <source>
        <dbReference type="EnsemblPlants" id="OBART02G34790.1"/>
    </source>
</evidence>
<sequence length="67" mass="7113">MGSEGPSRSIGSPKRAFIMLTFSLSEGFHPAPEGMWSLQATPNQARTVYLVFRGASGFGPGAVALER</sequence>
<reference evidence="1" key="1">
    <citation type="journal article" date="2009" name="Rice">
        <title>De Novo Next Generation Sequencing of Plant Genomes.</title>
        <authorList>
            <person name="Rounsley S."/>
            <person name="Marri P.R."/>
            <person name="Yu Y."/>
            <person name="He R."/>
            <person name="Sisneros N."/>
            <person name="Goicoechea J.L."/>
            <person name="Lee S.J."/>
            <person name="Angelova A."/>
            <person name="Kudrna D."/>
            <person name="Luo M."/>
            <person name="Affourtit J."/>
            <person name="Desany B."/>
            <person name="Knight J."/>
            <person name="Niazi F."/>
            <person name="Egholm M."/>
            <person name="Wing R.A."/>
        </authorList>
    </citation>
    <scope>NUCLEOTIDE SEQUENCE [LARGE SCALE GENOMIC DNA]</scope>
    <source>
        <strain evidence="1">cv. IRGC 105608</strain>
    </source>
</reference>
<accession>A0A0D3FB80</accession>
<reference evidence="1" key="2">
    <citation type="submission" date="2015-03" db="UniProtKB">
        <authorList>
            <consortium name="EnsemblPlants"/>
        </authorList>
    </citation>
    <scope>IDENTIFICATION</scope>
</reference>
<dbReference type="PaxDb" id="65489-OBART02G34790.1"/>
<dbReference type="Gramene" id="OBART02G34790.1">
    <property type="protein sequence ID" value="OBART02G34790.1"/>
    <property type="gene ID" value="OBART02G34790"/>
</dbReference>
<dbReference type="HOGENOM" id="CLU_2816442_0_0_1"/>
<name>A0A0D3FB80_9ORYZ</name>
<proteinExistence type="predicted"/>
<protein>
    <submittedName>
        <fullName evidence="1">Uncharacterized protein</fullName>
    </submittedName>
</protein>
<dbReference type="EnsemblPlants" id="OBART02G34790.1">
    <property type="protein sequence ID" value="OBART02G34790.1"/>
    <property type="gene ID" value="OBART02G34790"/>
</dbReference>
<organism evidence="1">
    <name type="scientific">Oryza barthii</name>
    <dbReference type="NCBI Taxonomy" id="65489"/>
    <lineage>
        <taxon>Eukaryota</taxon>
        <taxon>Viridiplantae</taxon>
        <taxon>Streptophyta</taxon>
        <taxon>Embryophyta</taxon>
        <taxon>Tracheophyta</taxon>
        <taxon>Spermatophyta</taxon>
        <taxon>Magnoliopsida</taxon>
        <taxon>Liliopsida</taxon>
        <taxon>Poales</taxon>
        <taxon>Poaceae</taxon>
        <taxon>BOP clade</taxon>
        <taxon>Oryzoideae</taxon>
        <taxon>Oryzeae</taxon>
        <taxon>Oryzinae</taxon>
        <taxon>Oryza</taxon>
    </lineage>
</organism>
<evidence type="ECO:0000313" key="2">
    <source>
        <dbReference type="Proteomes" id="UP000026960"/>
    </source>
</evidence>
<dbReference type="Proteomes" id="UP000026960">
    <property type="component" value="Chromosome 2"/>
</dbReference>